<dbReference type="Gene3D" id="1.10.10.10">
    <property type="entry name" value="Winged helix-like DNA-binding domain superfamily/Winged helix DNA-binding domain"/>
    <property type="match status" value="1"/>
</dbReference>
<evidence type="ECO:0000256" key="4">
    <source>
        <dbReference type="ARBA" id="ARBA00023082"/>
    </source>
</evidence>
<dbReference type="Proteomes" id="UP001138997">
    <property type="component" value="Unassembled WGS sequence"/>
</dbReference>
<dbReference type="SUPFAM" id="SSF88946">
    <property type="entry name" value="Sigma2 domain of RNA polymerase sigma factors"/>
    <property type="match status" value="1"/>
</dbReference>
<comment type="subunit">
    <text evidence="2">Interacts transiently with the RNA polymerase catalytic core formed by RpoA, RpoB, RpoC and RpoZ (2 alpha, 1 beta, 1 beta' and 1 omega subunit) to form the RNA polymerase holoenzyme that can initiate transcription.</text>
</comment>
<evidence type="ECO:0000256" key="3">
    <source>
        <dbReference type="ARBA" id="ARBA00023015"/>
    </source>
</evidence>
<proteinExistence type="inferred from homology"/>
<dbReference type="InterPro" id="IPR013325">
    <property type="entry name" value="RNA_pol_sigma_r2"/>
</dbReference>
<dbReference type="AlphaFoldDB" id="A0A9X1NE99"/>
<sequence length="362" mass="39708">MNDSAVDAKGIVTMSEVRTVDGAALGVTGDEPQAHQVHELEQFRTELTAYAYRMLGSAFEAEDAVQEAMIRGWRGLERFEGRSALRSWMYRITTNVCLDMLKGRERRALPMDLGPSQKTAEVVLGEPLGEATWIQPIPDGRVLAGTADPAEAAVQRETVQLAFVALLQNLPPRQRVVLILREVLQWRAAEVAELLDTSVASVNSALQRARATLATDGTTPEEAIAKATAGARAGAPDAEDESARLLQRYLEVFENYDMEGLVALLHEDATMSMPPLDLWLSGPEEIVAWMTGPGHECQGSRLVRTSANGMPAFGQYRVAPEGGWTPWSLQVLQVVDGRITEMTTFLDTPTLFPYFGLPDRLD</sequence>
<feature type="domain" description="RNA polymerase sigma factor 70 region 4 type 2" evidence="7">
    <location>
        <begin position="162"/>
        <end position="213"/>
    </location>
</feature>
<dbReference type="CDD" id="cd06171">
    <property type="entry name" value="Sigma70_r4"/>
    <property type="match status" value="1"/>
</dbReference>
<dbReference type="InterPro" id="IPR014305">
    <property type="entry name" value="RNA_pol_sigma-G_actinobac"/>
</dbReference>
<evidence type="ECO:0000313" key="10">
    <source>
        <dbReference type="Proteomes" id="UP001138997"/>
    </source>
</evidence>
<dbReference type="PANTHER" id="PTHR30173:SF36">
    <property type="entry name" value="ECF RNA POLYMERASE SIGMA FACTOR SIGJ"/>
    <property type="match status" value="1"/>
</dbReference>
<evidence type="ECO:0000259" key="8">
    <source>
        <dbReference type="Pfam" id="PF12680"/>
    </source>
</evidence>
<evidence type="ECO:0000259" key="7">
    <source>
        <dbReference type="Pfam" id="PF08281"/>
    </source>
</evidence>
<keyword evidence="5" id="KW-0804">Transcription</keyword>
<evidence type="ECO:0000313" key="9">
    <source>
        <dbReference type="EMBL" id="MCD5313387.1"/>
    </source>
</evidence>
<dbReference type="GO" id="GO:0003677">
    <property type="term" value="F:DNA binding"/>
    <property type="evidence" value="ECO:0007669"/>
    <property type="project" value="InterPro"/>
</dbReference>
<keyword evidence="3" id="KW-0805">Transcription regulation</keyword>
<organism evidence="9 10">
    <name type="scientific">Kineosporia babensis</name>
    <dbReference type="NCBI Taxonomy" id="499548"/>
    <lineage>
        <taxon>Bacteria</taxon>
        <taxon>Bacillati</taxon>
        <taxon>Actinomycetota</taxon>
        <taxon>Actinomycetes</taxon>
        <taxon>Kineosporiales</taxon>
        <taxon>Kineosporiaceae</taxon>
        <taxon>Kineosporia</taxon>
    </lineage>
</organism>
<keyword evidence="10" id="KW-1185">Reference proteome</keyword>
<feature type="domain" description="SnoaL-like" evidence="8">
    <location>
        <begin position="247"/>
        <end position="342"/>
    </location>
</feature>
<accession>A0A9X1NE99</accession>
<dbReference type="Pfam" id="PF12680">
    <property type="entry name" value="SnoaL_2"/>
    <property type="match status" value="1"/>
</dbReference>
<dbReference type="EMBL" id="JAJOMB010000011">
    <property type="protein sequence ID" value="MCD5313387.1"/>
    <property type="molecule type" value="Genomic_DNA"/>
</dbReference>
<dbReference type="InterPro" id="IPR013249">
    <property type="entry name" value="RNA_pol_sigma70_r4_t2"/>
</dbReference>
<dbReference type="InterPro" id="IPR007627">
    <property type="entry name" value="RNA_pol_sigma70_r2"/>
</dbReference>
<keyword evidence="4" id="KW-0731">Sigma factor</keyword>
<dbReference type="InterPro" id="IPR014284">
    <property type="entry name" value="RNA_pol_sigma-70_dom"/>
</dbReference>
<reference evidence="9" key="1">
    <citation type="submission" date="2021-11" db="EMBL/GenBank/DDBJ databases">
        <title>Streptomyces corallinus and Kineosporia corallina sp. nov., two new coral-derived marine actinobacteria.</title>
        <authorList>
            <person name="Buangrab K."/>
            <person name="Sutthacheep M."/>
            <person name="Yeemin T."/>
            <person name="Harunari E."/>
            <person name="Igarashi Y."/>
            <person name="Sripreechasak P."/>
            <person name="Kanchanasin P."/>
            <person name="Tanasupawat S."/>
            <person name="Phongsopitanun W."/>
        </authorList>
    </citation>
    <scope>NUCLEOTIDE SEQUENCE</scope>
    <source>
        <strain evidence="9">JCM 31032</strain>
    </source>
</reference>
<dbReference type="NCBIfam" id="TIGR02960">
    <property type="entry name" value="SigX5"/>
    <property type="match status" value="1"/>
</dbReference>
<comment type="similarity">
    <text evidence="1">Belongs to the sigma-70 factor family. ECF subfamily.</text>
</comment>
<evidence type="ECO:0000259" key="6">
    <source>
        <dbReference type="Pfam" id="PF04542"/>
    </source>
</evidence>
<dbReference type="PANTHER" id="PTHR30173">
    <property type="entry name" value="SIGMA 19 FACTOR"/>
    <property type="match status" value="1"/>
</dbReference>
<dbReference type="InterPro" id="IPR052704">
    <property type="entry name" value="ECF_Sigma-70_Domain"/>
</dbReference>
<gene>
    <name evidence="9" type="ORF">LR394_20980</name>
</gene>
<dbReference type="GO" id="GO:0016987">
    <property type="term" value="F:sigma factor activity"/>
    <property type="evidence" value="ECO:0007669"/>
    <property type="project" value="UniProtKB-KW"/>
</dbReference>
<evidence type="ECO:0000256" key="5">
    <source>
        <dbReference type="ARBA" id="ARBA00023163"/>
    </source>
</evidence>
<protein>
    <submittedName>
        <fullName evidence="9">Sigma-70 family RNA polymerase sigma factor</fullName>
    </submittedName>
</protein>
<evidence type="ECO:0000256" key="2">
    <source>
        <dbReference type="ARBA" id="ARBA00011344"/>
    </source>
</evidence>
<dbReference type="NCBIfam" id="TIGR02937">
    <property type="entry name" value="sigma70-ECF"/>
    <property type="match status" value="1"/>
</dbReference>
<dbReference type="SUPFAM" id="SSF54427">
    <property type="entry name" value="NTF2-like"/>
    <property type="match status" value="1"/>
</dbReference>
<name>A0A9X1NE99_9ACTN</name>
<dbReference type="NCBIfam" id="NF006089">
    <property type="entry name" value="PRK08241.1"/>
    <property type="match status" value="1"/>
</dbReference>
<dbReference type="GO" id="GO:0006352">
    <property type="term" value="P:DNA-templated transcription initiation"/>
    <property type="evidence" value="ECO:0007669"/>
    <property type="project" value="InterPro"/>
</dbReference>
<dbReference type="Gene3D" id="3.10.450.50">
    <property type="match status" value="1"/>
</dbReference>
<evidence type="ECO:0000256" key="1">
    <source>
        <dbReference type="ARBA" id="ARBA00010641"/>
    </source>
</evidence>
<dbReference type="InterPro" id="IPR036388">
    <property type="entry name" value="WH-like_DNA-bd_sf"/>
</dbReference>
<dbReference type="Pfam" id="PF08281">
    <property type="entry name" value="Sigma70_r4_2"/>
    <property type="match status" value="1"/>
</dbReference>
<dbReference type="Pfam" id="PF04542">
    <property type="entry name" value="Sigma70_r2"/>
    <property type="match status" value="1"/>
</dbReference>
<dbReference type="InterPro" id="IPR037401">
    <property type="entry name" value="SnoaL-like"/>
</dbReference>
<dbReference type="InterPro" id="IPR013324">
    <property type="entry name" value="RNA_pol_sigma_r3/r4-like"/>
</dbReference>
<dbReference type="SUPFAM" id="SSF88659">
    <property type="entry name" value="Sigma3 and sigma4 domains of RNA polymerase sigma factors"/>
    <property type="match status" value="1"/>
</dbReference>
<dbReference type="InterPro" id="IPR032710">
    <property type="entry name" value="NTF2-like_dom_sf"/>
</dbReference>
<feature type="domain" description="RNA polymerase sigma-70 region 2" evidence="6">
    <location>
        <begin position="41"/>
        <end position="106"/>
    </location>
</feature>
<comment type="caution">
    <text evidence="9">The sequence shown here is derived from an EMBL/GenBank/DDBJ whole genome shotgun (WGS) entry which is preliminary data.</text>
</comment>
<dbReference type="Gene3D" id="1.10.1740.10">
    <property type="match status" value="1"/>
</dbReference>